<evidence type="ECO:0000256" key="3">
    <source>
        <dbReference type="ARBA" id="ARBA00022692"/>
    </source>
</evidence>
<proteinExistence type="predicted"/>
<dbReference type="InParanoid" id="A0A6P8YDL2"/>
<keyword evidence="6" id="KW-1185">Reference proteome</keyword>
<evidence type="ECO:0000256" key="2">
    <source>
        <dbReference type="ARBA" id="ARBA00022475"/>
    </source>
</evidence>
<keyword evidence="5" id="KW-0472">Membrane</keyword>
<dbReference type="GeneID" id="117639926"/>
<accession>A0A6P8YDL2</accession>
<comment type="subcellular location">
    <subcellularLocation>
        <location evidence="1">Cell membrane</location>
        <topology evidence="1">Multi-pass membrane protein</topology>
    </subcellularLocation>
</comment>
<dbReference type="RefSeq" id="XP_034231892.1">
    <property type="nucleotide sequence ID" value="XM_034376001.1"/>
</dbReference>
<dbReference type="OrthoDB" id="10654500at2759"/>
<gene>
    <name evidence="7" type="primary">LOC117639926</name>
</gene>
<reference evidence="7" key="1">
    <citation type="submission" date="2025-08" db="UniProtKB">
        <authorList>
            <consortium name="RefSeq"/>
        </authorList>
    </citation>
    <scope>IDENTIFICATION</scope>
    <source>
        <tissue evidence="7">Total insect</tissue>
    </source>
</reference>
<sequence length="192" mass="21668">MPPSALRMHRDAATQTEPVTCRRADGVKLYAAPWRALRQRHQILLDVCRMAHAVAQWKLLLIVMTTISYGTIQLTASTRGALIAVNQGEISIRDFGSVLNAVCHVSLFLVLCCVYTSVDHENEKVCAVLLDYTTNFSVHSEEKLEVDMFIDQINRSSSKCTVLWLFKIDMTFMTQVLAAMVSYCVVMMEMED</sequence>
<dbReference type="GO" id="GO:0005886">
    <property type="term" value="C:plasma membrane"/>
    <property type="evidence" value="ECO:0007669"/>
    <property type="project" value="UniProtKB-SubCell"/>
</dbReference>
<dbReference type="KEGG" id="tpal:117639926"/>
<dbReference type="AlphaFoldDB" id="A0A6P8YDL2"/>
<name>A0A6P8YDL2_THRPL</name>
<keyword evidence="3" id="KW-0812">Transmembrane</keyword>
<dbReference type="Pfam" id="PF08395">
    <property type="entry name" value="7tm_7"/>
    <property type="match status" value="1"/>
</dbReference>
<evidence type="ECO:0000313" key="6">
    <source>
        <dbReference type="Proteomes" id="UP000515158"/>
    </source>
</evidence>
<organism evidence="7">
    <name type="scientific">Thrips palmi</name>
    <name type="common">Melon thrips</name>
    <dbReference type="NCBI Taxonomy" id="161013"/>
    <lineage>
        <taxon>Eukaryota</taxon>
        <taxon>Metazoa</taxon>
        <taxon>Ecdysozoa</taxon>
        <taxon>Arthropoda</taxon>
        <taxon>Hexapoda</taxon>
        <taxon>Insecta</taxon>
        <taxon>Pterygota</taxon>
        <taxon>Neoptera</taxon>
        <taxon>Paraneoptera</taxon>
        <taxon>Thysanoptera</taxon>
        <taxon>Terebrantia</taxon>
        <taxon>Thripoidea</taxon>
        <taxon>Thripidae</taxon>
        <taxon>Thrips</taxon>
    </lineage>
</organism>
<evidence type="ECO:0000313" key="7">
    <source>
        <dbReference type="RefSeq" id="XP_034231892.1"/>
    </source>
</evidence>
<keyword evidence="2" id="KW-1003">Cell membrane</keyword>
<evidence type="ECO:0000256" key="4">
    <source>
        <dbReference type="ARBA" id="ARBA00022989"/>
    </source>
</evidence>
<evidence type="ECO:0000256" key="1">
    <source>
        <dbReference type="ARBA" id="ARBA00004651"/>
    </source>
</evidence>
<protein>
    <submittedName>
        <fullName evidence="7">Uncharacterized protein LOC117639926</fullName>
    </submittedName>
</protein>
<evidence type="ECO:0000256" key="5">
    <source>
        <dbReference type="ARBA" id="ARBA00023136"/>
    </source>
</evidence>
<dbReference type="GO" id="GO:0050909">
    <property type="term" value="P:sensory perception of taste"/>
    <property type="evidence" value="ECO:0007669"/>
    <property type="project" value="InterPro"/>
</dbReference>
<dbReference type="Proteomes" id="UP000515158">
    <property type="component" value="Unplaced"/>
</dbReference>
<keyword evidence="4" id="KW-1133">Transmembrane helix</keyword>
<dbReference type="InterPro" id="IPR013604">
    <property type="entry name" value="7TM_chemorcpt"/>
</dbReference>